<dbReference type="Gene3D" id="2.60.40.10">
    <property type="entry name" value="Immunoglobulins"/>
    <property type="match status" value="1"/>
</dbReference>
<reference evidence="9" key="1">
    <citation type="submission" date="2016-10" db="EMBL/GenBank/DDBJ databases">
        <authorList>
            <person name="Varghese N."/>
            <person name="Submissions S."/>
        </authorList>
    </citation>
    <scope>NUCLEOTIDE SEQUENCE [LARGE SCALE GENOMIC DNA]</scope>
    <source>
        <strain evidence="9">DSM 23920</strain>
    </source>
</reference>
<evidence type="ECO:0000313" key="8">
    <source>
        <dbReference type="EMBL" id="SEA84736.1"/>
    </source>
</evidence>
<comment type="catalytic activity">
    <reaction evidence="6">
        <text>Hydrolysis of terminal, non-reducing alpha-D-galactose residues in alpha-D-galactosides, including galactose oligosaccharides, galactomannans and galactolipids.</text>
        <dbReference type="EC" id="3.2.1.22"/>
    </reaction>
</comment>
<dbReference type="InterPro" id="IPR041233">
    <property type="entry name" value="Melibiase_C"/>
</dbReference>
<keyword evidence="4 6" id="KW-1015">Disulfide bond</keyword>
<organism evidence="8 9">
    <name type="scientific">Chitinophaga terrae</name>
    <name type="common">ex Kim and Jung 2007</name>
    <dbReference type="NCBI Taxonomy" id="408074"/>
    <lineage>
        <taxon>Bacteria</taxon>
        <taxon>Pseudomonadati</taxon>
        <taxon>Bacteroidota</taxon>
        <taxon>Chitinophagia</taxon>
        <taxon>Chitinophagales</taxon>
        <taxon>Chitinophagaceae</taxon>
        <taxon>Chitinophaga</taxon>
    </lineage>
</organism>
<dbReference type="Pfam" id="PF17801">
    <property type="entry name" value="Melibiase_C"/>
    <property type="match status" value="1"/>
</dbReference>
<dbReference type="CDD" id="cd14792">
    <property type="entry name" value="GH27"/>
    <property type="match status" value="1"/>
</dbReference>
<dbReference type="InterPro" id="IPR013785">
    <property type="entry name" value="Aldolase_TIM"/>
</dbReference>
<dbReference type="FunFam" id="2.60.40.1180:FF:000008">
    <property type="entry name" value="Alpha-galactosidase"/>
    <property type="match status" value="1"/>
</dbReference>
<dbReference type="RefSeq" id="WP_089763463.1">
    <property type="nucleotide sequence ID" value="NZ_BKAT01000031.1"/>
</dbReference>
<dbReference type="InterPro" id="IPR038637">
    <property type="entry name" value="NPCBM_sf"/>
</dbReference>
<dbReference type="SUPFAM" id="SSF51011">
    <property type="entry name" value="Glycosyl hydrolase domain"/>
    <property type="match status" value="1"/>
</dbReference>
<accession>A0A1H4EIG6</accession>
<dbReference type="InterPro" id="IPR008979">
    <property type="entry name" value="Galactose-bd-like_sf"/>
</dbReference>
<dbReference type="AlphaFoldDB" id="A0A1H4EIG6"/>
<evidence type="ECO:0000256" key="3">
    <source>
        <dbReference type="ARBA" id="ARBA00022801"/>
    </source>
</evidence>
<dbReference type="GO" id="GO:0016020">
    <property type="term" value="C:membrane"/>
    <property type="evidence" value="ECO:0007669"/>
    <property type="project" value="InterPro"/>
</dbReference>
<dbReference type="EC" id="3.2.1.22" evidence="6"/>
<keyword evidence="2" id="KW-0732">Signal</keyword>
<dbReference type="OrthoDB" id="9807519at2"/>
<feature type="domain" description="Glycosyl hydrolase family 98 putative carbohydrate-binding module" evidence="7">
    <location>
        <begin position="20"/>
        <end position="163"/>
    </location>
</feature>
<evidence type="ECO:0000313" key="9">
    <source>
        <dbReference type="Proteomes" id="UP000199656"/>
    </source>
</evidence>
<dbReference type="InterPro" id="IPR017853">
    <property type="entry name" value="GH"/>
</dbReference>
<protein>
    <recommendedName>
        <fullName evidence="6">Alpha-galactosidase</fullName>
        <ecNumber evidence="6">3.2.1.22</ecNumber>
    </recommendedName>
    <alternativeName>
        <fullName evidence="6">Melibiase</fullName>
    </alternativeName>
</protein>
<dbReference type="Gene3D" id="2.60.40.1180">
    <property type="entry name" value="Golgi alpha-mannosidase II"/>
    <property type="match status" value="1"/>
</dbReference>
<evidence type="ECO:0000256" key="2">
    <source>
        <dbReference type="ARBA" id="ARBA00022729"/>
    </source>
</evidence>
<dbReference type="PANTHER" id="PTHR11452">
    <property type="entry name" value="ALPHA-GALACTOSIDASE/ALPHA-N-ACETYLGALACTOSAMINIDASE"/>
    <property type="match status" value="1"/>
</dbReference>
<dbReference type="InterPro" id="IPR002241">
    <property type="entry name" value="Glyco_hydro_27"/>
</dbReference>
<evidence type="ECO:0000259" key="7">
    <source>
        <dbReference type="SMART" id="SM00776"/>
    </source>
</evidence>
<dbReference type="SUPFAM" id="SSF49785">
    <property type="entry name" value="Galactose-binding domain-like"/>
    <property type="match status" value="1"/>
</dbReference>
<dbReference type="Pfam" id="PF16499">
    <property type="entry name" value="Melibiase_2"/>
    <property type="match status" value="1"/>
</dbReference>
<proteinExistence type="inferred from homology"/>
<evidence type="ECO:0000256" key="5">
    <source>
        <dbReference type="ARBA" id="ARBA00023295"/>
    </source>
</evidence>
<dbReference type="Pfam" id="PF08305">
    <property type="entry name" value="NPCBM"/>
    <property type="match status" value="1"/>
</dbReference>
<dbReference type="GO" id="GO:0005509">
    <property type="term" value="F:calcium ion binding"/>
    <property type="evidence" value="ECO:0007669"/>
    <property type="project" value="InterPro"/>
</dbReference>
<keyword evidence="9" id="KW-1185">Reference proteome</keyword>
<sequence>MNKGIALVLLTVLVTGFRPNRRQVWLDELDLSKVDQSAGQAIANQSMWKTPLSVSGEKFSRGVGTHAESVFRIQLDGKTVSFSARVGIDDSAPAHELEQASAEFSVIGDGRVLWRSGVMRANEKAKPLKVTTKGIRSLILHVDHTGDGIAGDRADWVDASFEVAGADPVSISRPREQAYITTPAAPKKPVINAPYIYGTRAGNPFLFRVPLSGERPVTVKATGLPEGLSIDSRTGIITGKAVKNGTYRVSVSAENSYGTDTRELAIVVGEKIALTPPMGWNSWNVVGAAISDQKIRDMADAMVKLGLPDYGYAYINIDDGWQGQRGGKYNAIMPNEKFPDMKALVDYVHSKGLKIGIYSSPWVQTYAGFTGGSADTRDGKVINSARRYGTFSFARNDVQQWADWGFDYVKYDWVTNDIAHTAELTYLLRQSGRDIVYSISNAAPFELAPDWANLTNAWRTTGDIHDSWCSMTTIGFMQNRWQPYARPGSWNDPDMLVAGNVGWGKDIHPTRLSPDEQYTHVTLWSLLAAPLLIGCDLNQVDSFTLRLLTNNEVIAIDQDPLGIQGKRRFADRNKGIEIWAKPLQDGSLAVGLFNLSDNRQEITVNWEQLDIKGSQAIRDVWRQKDLAIAGKSYSSPVPAHGVLFLKLKAVDKK</sequence>
<evidence type="ECO:0000256" key="4">
    <source>
        <dbReference type="ARBA" id="ARBA00023157"/>
    </source>
</evidence>
<gene>
    <name evidence="8" type="ORF">SAMN05660909_03763</name>
</gene>
<dbReference type="SUPFAM" id="SSF49313">
    <property type="entry name" value="Cadherin-like"/>
    <property type="match status" value="1"/>
</dbReference>
<dbReference type="Gene3D" id="2.60.120.1060">
    <property type="entry name" value="NPCBM/NEW2 domain"/>
    <property type="match status" value="1"/>
</dbReference>
<dbReference type="SMART" id="SM00776">
    <property type="entry name" value="NPCBM"/>
    <property type="match status" value="1"/>
</dbReference>
<dbReference type="Proteomes" id="UP000199656">
    <property type="component" value="Unassembled WGS sequence"/>
</dbReference>
<dbReference type="PANTHER" id="PTHR11452:SF75">
    <property type="entry name" value="ALPHA-GALACTOSIDASE MEL1"/>
    <property type="match status" value="1"/>
</dbReference>
<comment type="similarity">
    <text evidence="1 6">Belongs to the glycosyl hydrolase 27 family.</text>
</comment>
<name>A0A1H4EIG6_9BACT</name>
<dbReference type="STRING" id="408074.SAMN05660909_03763"/>
<dbReference type="InterPro" id="IPR015919">
    <property type="entry name" value="Cadherin-like_sf"/>
</dbReference>
<keyword evidence="5 6" id="KW-0326">Glycosidase</keyword>
<dbReference type="SUPFAM" id="SSF51445">
    <property type="entry name" value="(Trans)glycosidases"/>
    <property type="match status" value="1"/>
</dbReference>
<dbReference type="GO" id="GO:0005975">
    <property type="term" value="P:carbohydrate metabolic process"/>
    <property type="evidence" value="ECO:0007669"/>
    <property type="project" value="InterPro"/>
</dbReference>
<dbReference type="InterPro" id="IPR013780">
    <property type="entry name" value="Glyco_hydro_b"/>
</dbReference>
<evidence type="ECO:0000256" key="6">
    <source>
        <dbReference type="RuleBase" id="RU361168"/>
    </source>
</evidence>
<dbReference type="EMBL" id="FNRL01000018">
    <property type="protein sequence ID" value="SEA84736.1"/>
    <property type="molecule type" value="Genomic_DNA"/>
</dbReference>
<evidence type="ECO:0000256" key="1">
    <source>
        <dbReference type="ARBA" id="ARBA00009743"/>
    </source>
</evidence>
<dbReference type="PRINTS" id="PR00740">
    <property type="entry name" value="GLHYDRLASE27"/>
</dbReference>
<dbReference type="GO" id="GO:0004557">
    <property type="term" value="F:alpha-galactosidase activity"/>
    <property type="evidence" value="ECO:0007669"/>
    <property type="project" value="UniProtKB-EC"/>
</dbReference>
<dbReference type="InterPro" id="IPR013783">
    <property type="entry name" value="Ig-like_fold"/>
</dbReference>
<dbReference type="InterPro" id="IPR013222">
    <property type="entry name" value="Glyco_hyd_98_carb-bd"/>
</dbReference>
<dbReference type="Gene3D" id="3.20.20.70">
    <property type="entry name" value="Aldolase class I"/>
    <property type="match status" value="1"/>
</dbReference>
<keyword evidence="3 6" id="KW-0378">Hydrolase</keyword>
<dbReference type="Pfam" id="PF05345">
    <property type="entry name" value="He_PIG"/>
    <property type="match status" value="1"/>
</dbReference>